<sequence length="184" mass="19613">MGKINGTTWSSKKLICNAAAGARTGAIATTFVCPLDVIKTRLQVHGFPEAHHSGPKVNNSAQLTFGANMIAASGAGAVTAIAANPPWVAKTRLQNSVVVINFAGECSPVGYTDVIIIIRKQAMNSIPLLVQTKIEFWNCFAAIESAQPTMGISDVGVRLLDLPKFSTLEGFWTVWNEVLSSPEE</sequence>
<evidence type="ECO:0000313" key="1">
    <source>
        <dbReference type="EMBL" id="KAI7996487.1"/>
    </source>
</evidence>
<keyword evidence="2" id="KW-1185">Reference proteome</keyword>
<proteinExistence type="predicted"/>
<name>A0ACC0G801_9ERIC</name>
<protein>
    <submittedName>
        <fullName evidence="1">Uncharacterized protein</fullName>
    </submittedName>
</protein>
<dbReference type="Proteomes" id="UP001060215">
    <property type="component" value="Chromosome 10"/>
</dbReference>
<comment type="caution">
    <text evidence="1">The sequence shown here is derived from an EMBL/GenBank/DDBJ whole genome shotgun (WGS) entry which is preliminary data.</text>
</comment>
<organism evidence="1 2">
    <name type="scientific">Camellia lanceoleosa</name>
    <dbReference type="NCBI Taxonomy" id="1840588"/>
    <lineage>
        <taxon>Eukaryota</taxon>
        <taxon>Viridiplantae</taxon>
        <taxon>Streptophyta</taxon>
        <taxon>Embryophyta</taxon>
        <taxon>Tracheophyta</taxon>
        <taxon>Spermatophyta</taxon>
        <taxon>Magnoliopsida</taxon>
        <taxon>eudicotyledons</taxon>
        <taxon>Gunneridae</taxon>
        <taxon>Pentapetalae</taxon>
        <taxon>asterids</taxon>
        <taxon>Ericales</taxon>
        <taxon>Theaceae</taxon>
        <taxon>Camellia</taxon>
    </lineage>
</organism>
<reference evidence="1 2" key="1">
    <citation type="journal article" date="2022" name="Plant J.">
        <title>Chromosome-level genome of Camellia lanceoleosa provides a valuable resource for understanding genome evolution and self-incompatibility.</title>
        <authorList>
            <person name="Gong W."/>
            <person name="Xiao S."/>
            <person name="Wang L."/>
            <person name="Liao Z."/>
            <person name="Chang Y."/>
            <person name="Mo W."/>
            <person name="Hu G."/>
            <person name="Li W."/>
            <person name="Zhao G."/>
            <person name="Zhu H."/>
            <person name="Hu X."/>
            <person name="Ji K."/>
            <person name="Xiang X."/>
            <person name="Song Q."/>
            <person name="Yuan D."/>
            <person name="Jin S."/>
            <person name="Zhang L."/>
        </authorList>
    </citation>
    <scope>NUCLEOTIDE SEQUENCE [LARGE SCALE GENOMIC DNA]</scope>
    <source>
        <strain evidence="1">SQ_2022a</strain>
    </source>
</reference>
<dbReference type="EMBL" id="CM045767">
    <property type="protein sequence ID" value="KAI7996487.1"/>
    <property type="molecule type" value="Genomic_DNA"/>
</dbReference>
<evidence type="ECO:0000313" key="2">
    <source>
        <dbReference type="Proteomes" id="UP001060215"/>
    </source>
</evidence>
<accession>A0ACC0G801</accession>
<gene>
    <name evidence="1" type="ORF">LOK49_LG10G00760</name>
</gene>